<evidence type="ECO:0000313" key="2">
    <source>
        <dbReference type="EMBL" id="OMP04061.1"/>
    </source>
</evidence>
<dbReference type="STRING" id="93759.A0A1R3KAE8"/>
<dbReference type="InterPro" id="IPR011009">
    <property type="entry name" value="Kinase-like_dom_sf"/>
</dbReference>
<gene>
    <name evidence="2" type="ORF">COLO4_09985</name>
</gene>
<dbReference type="OrthoDB" id="1223508at2759"/>
<comment type="caution">
    <text evidence="2">The sequence shown here is derived from an EMBL/GenBank/DDBJ whole genome shotgun (WGS) entry which is preliminary data.</text>
</comment>
<dbReference type="Gene3D" id="1.10.510.10">
    <property type="entry name" value="Transferase(Phosphotransferase) domain 1"/>
    <property type="match status" value="1"/>
</dbReference>
<dbReference type="EMBL" id="AWUE01014320">
    <property type="protein sequence ID" value="OMP04061.1"/>
    <property type="molecule type" value="Genomic_DNA"/>
</dbReference>
<dbReference type="GO" id="GO:0004672">
    <property type="term" value="F:protein kinase activity"/>
    <property type="evidence" value="ECO:0007669"/>
    <property type="project" value="InterPro"/>
</dbReference>
<dbReference type="PROSITE" id="PS50011">
    <property type="entry name" value="PROTEIN_KINASE_DOM"/>
    <property type="match status" value="1"/>
</dbReference>
<dbReference type="InterPro" id="IPR000719">
    <property type="entry name" value="Prot_kinase_dom"/>
</dbReference>
<dbReference type="PANTHER" id="PTHR45621">
    <property type="entry name" value="OS01G0588500 PROTEIN-RELATED"/>
    <property type="match status" value="1"/>
</dbReference>
<dbReference type="AlphaFoldDB" id="A0A1R3KAE8"/>
<accession>A0A1R3KAE8</accession>
<name>A0A1R3KAE8_9ROSI</name>
<proteinExistence type="predicted"/>
<protein>
    <recommendedName>
        <fullName evidence="1">Protein kinase domain-containing protein</fullName>
    </recommendedName>
</protein>
<organism evidence="2 3">
    <name type="scientific">Corchorus olitorius</name>
    <dbReference type="NCBI Taxonomy" id="93759"/>
    <lineage>
        <taxon>Eukaryota</taxon>
        <taxon>Viridiplantae</taxon>
        <taxon>Streptophyta</taxon>
        <taxon>Embryophyta</taxon>
        <taxon>Tracheophyta</taxon>
        <taxon>Spermatophyta</taxon>
        <taxon>Magnoliopsida</taxon>
        <taxon>eudicotyledons</taxon>
        <taxon>Gunneridae</taxon>
        <taxon>Pentapetalae</taxon>
        <taxon>rosids</taxon>
        <taxon>malvids</taxon>
        <taxon>Malvales</taxon>
        <taxon>Malvaceae</taxon>
        <taxon>Grewioideae</taxon>
        <taxon>Apeibeae</taxon>
        <taxon>Corchorus</taxon>
    </lineage>
</organism>
<keyword evidence="3" id="KW-1185">Reference proteome</keyword>
<sequence length="167" mass="19558">MNSNLQRYRPVLFEFGSLTGGIMGELKDILEEPNPYPLMGSQGYMDPHVAETGVFWCVQRDVYAYGVILISMLEMKVVDKDHTDDTIILLPTVKADYERERMWRREAECSVAYPRFFLEQGYHHRDAHLVTVLGMQCMEKGPKLRPKMNKVFKRLQTLRIVRDKRCL</sequence>
<feature type="domain" description="Protein kinase" evidence="1">
    <location>
        <begin position="1"/>
        <end position="158"/>
    </location>
</feature>
<dbReference type="InterPro" id="IPR050823">
    <property type="entry name" value="Plant_Ser_Thr_Prot_Kinase"/>
</dbReference>
<evidence type="ECO:0000313" key="3">
    <source>
        <dbReference type="Proteomes" id="UP000187203"/>
    </source>
</evidence>
<reference evidence="3" key="1">
    <citation type="submission" date="2013-09" db="EMBL/GenBank/DDBJ databases">
        <title>Corchorus olitorius genome sequencing.</title>
        <authorList>
            <person name="Alam M."/>
            <person name="Haque M.S."/>
            <person name="Islam M.S."/>
            <person name="Emdad E.M."/>
            <person name="Islam M.M."/>
            <person name="Ahmed B."/>
            <person name="Halim A."/>
            <person name="Hossen Q.M.M."/>
            <person name="Hossain M.Z."/>
            <person name="Ahmed R."/>
            <person name="Khan M.M."/>
            <person name="Islam R."/>
            <person name="Rashid M.M."/>
            <person name="Khan S.A."/>
            <person name="Rahman M.S."/>
            <person name="Alam M."/>
            <person name="Yahiya A.S."/>
            <person name="Khan M.S."/>
            <person name="Azam M.S."/>
            <person name="Haque T."/>
            <person name="Lashkar M.Z.H."/>
            <person name="Akhand A.I."/>
            <person name="Morshed G."/>
            <person name="Roy S."/>
            <person name="Uddin K.S."/>
            <person name="Rabeya T."/>
            <person name="Hossain A.S."/>
            <person name="Chowdhury A."/>
            <person name="Snigdha A.R."/>
            <person name="Mortoza M.S."/>
            <person name="Matin S.A."/>
            <person name="Hoque S.M.E."/>
            <person name="Islam M.K."/>
            <person name="Roy D.K."/>
            <person name="Haider R."/>
            <person name="Moosa M.M."/>
            <person name="Elias S.M."/>
            <person name="Hasan A.M."/>
            <person name="Jahan S."/>
            <person name="Shafiuddin M."/>
            <person name="Mahmood N."/>
            <person name="Shommy N.S."/>
        </authorList>
    </citation>
    <scope>NUCLEOTIDE SEQUENCE [LARGE SCALE GENOMIC DNA]</scope>
    <source>
        <strain evidence="3">cv. O-4</strain>
    </source>
</reference>
<dbReference type="SUPFAM" id="SSF56112">
    <property type="entry name" value="Protein kinase-like (PK-like)"/>
    <property type="match status" value="1"/>
</dbReference>
<evidence type="ECO:0000259" key="1">
    <source>
        <dbReference type="PROSITE" id="PS50011"/>
    </source>
</evidence>
<dbReference type="Proteomes" id="UP000187203">
    <property type="component" value="Unassembled WGS sequence"/>
</dbReference>
<dbReference type="GO" id="GO:0005524">
    <property type="term" value="F:ATP binding"/>
    <property type="evidence" value="ECO:0007669"/>
    <property type="project" value="InterPro"/>
</dbReference>